<proteinExistence type="predicted"/>
<accession>A0AAV9K0E1</accession>
<feature type="region of interest" description="Disordered" evidence="1">
    <location>
        <begin position="34"/>
        <end position="79"/>
    </location>
</feature>
<protein>
    <submittedName>
        <fullName evidence="2">Uncharacterized protein</fullName>
    </submittedName>
</protein>
<dbReference type="Proteomes" id="UP001324427">
    <property type="component" value="Unassembled WGS sequence"/>
</dbReference>
<feature type="compositionally biased region" description="Basic and acidic residues" evidence="1">
    <location>
        <begin position="34"/>
        <end position="45"/>
    </location>
</feature>
<dbReference type="AlphaFoldDB" id="A0AAV9K0E1"/>
<evidence type="ECO:0000313" key="2">
    <source>
        <dbReference type="EMBL" id="KAK4550851.1"/>
    </source>
</evidence>
<dbReference type="EMBL" id="JAVFHQ010000001">
    <property type="protein sequence ID" value="KAK4550851.1"/>
    <property type="molecule type" value="Genomic_DNA"/>
</dbReference>
<organism evidence="2 3">
    <name type="scientific">Oleoguttula mirabilis</name>
    <dbReference type="NCBI Taxonomy" id="1507867"/>
    <lineage>
        <taxon>Eukaryota</taxon>
        <taxon>Fungi</taxon>
        <taxon>Dikarya</taxon>
        <taxon>Ascomycota</taxon>
        <taxon>Pezizomycotina</taxon>
        <taxon>Dothideomycetes</taxon>
        <taxon>Dothideomycetidae</taxon>
        <taxon>Mycosphaerellales</taxon>
        <taxon>Teratosphaeriaceae</taxon>
        <taxon>Oleoguttula</taxon>
    </lineage>
</organism>
<name>A0AAV9K0E1_9PEZI</name>
<gene>
    <name evidence="2" type="ORF">LTR36_000431</name>
</gene>
<sequence>MRRVVRSFQPEGDDAGADEAFAELRKSLESLQAVHERNNPIHSYKDEDEDQLEDSAAVAKAERENEAGDAAKEEGEDER</sequence>
<feature type="compositionally biased region" description="Basic and acidic residues" evidence="1">
    <location>
        <begin position="60"/>
        <end position="73"/>
    </location>
</feature>
<reference evidence="2 3" key="1">
    <citation type="submission" date="2021-11" db="EMBL/GenBank/DDBJ databases">
        <title>Black yeast isolated from Biological Soil Crust.</title>
        <authorList>
            <person name="Kurbessoian T."/>
        </authorList>
    </citation>
    <scope>NUCLEOTIDE SEQUENCE [LARGE SCALE GENOMIC DNA]</scope>
    <source>
        <strain evidence="2 3">CCFEE 5522</strain>
    </source>
</reference>
<comment type="caution">
    <text evidence="2">The sequence shown here is derived from an EMBL/GenBank/DDBJ whole genome shotgun (WGS) entry which is preliminary data.</text>
</comment>
<evidence type="ECO:0000313" key="3">
    <source>
        <dbReference type="Proteomes" id="UP001324427"/>
    </source>
</evidence>
<keyword evidence="3" id="KW-1185">Reference proteome</keyword>
<evidence type="ECO:0000256" key="1">
    <source>
        <dbReference type="SAM" id="MobiDB-lite"/>
    </source>
</evidence>